<protein>
    <submittedName>
        <fullName evidence="2">Uncharacterized protein</fullName>
    </submittedName>
</protein>
<evidence type="ECO:0000256" key="1">
    <source>
        <dbReference type="SAM" id="MobiDB-lite"/>
    </source>
</evidence>
<keyword evidence="3" id="KW-1185">Reference proteome</keyword>
<proteinExistence type="predicted"/>
<reference evidence="2" key="1">
    <citation type="journal article" date="2018" name="DNA Res.">
        <title>Multiple hybrid de novo genome assembly of finger millet, an orphan allotetraploid crop.</title>
        <authorList>
            <person name="Hatakeyama M."/>
            <person name="Aluri S."/>
            <person name="Balachadran M.T."/>
            <person name="Sivarajan S.R."/>
            <person name="Patrignani A."/>
            <person name="Gruter S."/>
            <person name="Poveda L."/>
            <person name="Shimizu-Inatsugi R."/>
            <person name="Baeten J."/>
            <person name="Francoijs K.J."/>
            <person name="Nataraja K.N."/>
            <person name="Reddy Y.A.N."/>
            <person name="Phadnis S."/>
            <person name="Ravikumar R.L."/>
            <person name="Schlapbach R."/>
            <person name="Sreeman S.M."/>
            <person name="Shimizu K.K."/>
        </authorList>
    </citation>
    <scope>NUCLEOTIDE SEQUENCE</scope>
</reference>
<feature type="region of interest" description="Disordered" evidence="1">
    <location>
        <begin position="106"/>
        <end position="131"/>
    </location>
</feature>
<name>A0AAV5F2Y5_ELECO</name>
<dbReference type="AlphaFoldDB" id="A0AAV5F2Y5"/>
<organism evidence="2 3">
    <name type="scientific">Eleusine coracana subsp. coracana</name>
    <dbReference type="NCBI Taxonomy" id="191504"/>
    <lineage>
        <taxon>Eukaryota</taxon>
        <taxon>Viridiplantae</taxon>
        <taxon>Streptophyta</taxon>
        <taxon>Embryophyta</taxon>
        <taxon>Tracheophyta</taxon>
        <taxon>Spermatophyta</taxon>
        <taxon>Magnoliopsida</taxon>
        <taxon>Liliopsida</taxon>
        <taxon>Poales</taxon>
        <taxon>Poaceae</taxon>
        <taxon>PACMAD clade</taxon>
        <taxon>Chloridoideae</taxon>
        <taxon>Cynodonteae</taxon>
        <taxon>Eleusininae</taxon>
        <taxon>Eleusine</taxon>
    </lineage>
</organism>
<dbReference type="Proteomes" id="UP001054889">
    <property type="component" value="Unassembled WGS sequence"/>
</dbReference>
<evidence type="ECO:0000313" key="2">
    <source>
        <dbReference type="EMBL" id="GJN28710.1"/>
    </source>
</evidence>
<feature type="compositionally biased region" description="Polar residues" evidence="1">
    <location>
        <begin position="24"/>
        <end position="34"/>
    </location>
</feature>
<accession>A0AAV5F2Y5</accession>
<reference evidence="2" key="2">
    <citation type="submission" date="2021-12" db="EMBL/GenBank/DDBJ databases">
        <title>Resequencing data analysis of finger millet.</title>
        <authorList>
            <person name="Hatakeyama M."/>
            <person name="Aluri S."/>
            <person name="Balachadran M.T."/>
            <person name="Sivarajan S.R."/>
            <person name="Poveda L."/>
            <person name="Shimizu-Inatsugi R."/>
            <person name="Schlapbach R."/>
            <person name="Sreeman S.M."/>
            <person name="Shimizu K.K."/>
        </authorList>
    </citation>
    <scope>NUCLEOTIDE SEQUENCE</scope>
</reference>
<evidence type="ECO:0000313" key="3">
    <source>
        <dbReference type="Proteomes" id="UP001054889"/>
    </source>
</evidence>
<feature type="region of interest" description="Disordered" evidence="1">
    <location>
        <begin position="24"/>
        <end position="50"/>
    </location>
</feature>
<gene>
    <name evidence="2" type="primary">gb16867</name>
    <name evidence="2" type="ORF">PR202_gb16867</name>
</gene>
<comment type="caution">
    <text evidence="2">The sequence shown here is derived from an EMBL/GenBank/DDBJ whole genome shotgun (WGS) entry which is preliminary data.</text>
</comment>
<dbReference type="EMBL" id="BQKI01000080">
    <property type="protein sequence ID" value="GJN28710.1"/>
    <property type="molecule type" value="Genomic_DNA"/>
</dbReference>
<sequence length="131" mass="13599">MDTFSCSATVARLGNRPWISDSNLCHGSSSSGTTMPPLLSGGDPSKTSSMWDRREDVSAWSTNTDTTAMVILATSVTTTMPPPASFLPSRSTAAFTLVSCLSGGAAVPHPSTATSEPEDLALAARRSTSMQ</sequence>